<gene>
    <name evidence="2" type="ORF">CDL12_27150</name>
</gene>
<keyword evidence="1" id="KW-0812">Transmembrane</keyword>
<sequence>MKPSWVLPFSCPCELVPIPRQEIAITLILSTMTRVFLLSLKAFFRLCQIMANLETERTNMWAMVAVENMILKEMKVPLQLCSLPVIRENIEMIQVWMVVGVMPVVPAGSWLLRLQIKLLNLNH</sequence>
<proteinExistence type="predicted"/>
<evidence type="ECO:0000313" key="2">
    <source>
        <dbReference type="EMBL" id="PIN00344.1"/>
    </source>
</evidence>
<evidence type="ECO:0000256" key="1">
    <source>
        <dbReference type="SAM" id="Phobius"/>
    </source>
</evidence>
<keyword evidence="3" id="KW-1185">Reference proteome</keyword>
<organism evidence="2 3">
    <name type="scientific">Handroanthus impetiginosus</name>
    <dbReference type="NCBI Taxonomy" id="429701"/>
    <lineage>
        <taxon>Eukaryota</taxon>
        <taxon>Viridiplantae</taxon>
        <taxon>Streptophyta</taxon>
        <taxon>Embryophyta</taxon>
        <taxon>Tracheophyta</taxon>
        <taxon>Spermatophyta</taxon>
        <taxon>Magnoliopsida</taxon>
        <taxon>eudicotyledons</taxon>
        <taxon>Gunneridae</taxon>
        <taxon>Pentapetalae</taxon>
        <taxon>asterids</taxon>
        <taxon>lamiids</taxon>
        <taxon>Lamiales</taxon>
        <taxon>Bignoniaceae</taxon>
        <taxon>Crescentiina</taxon>
        <taxon>Tabebuia alliance</taxon>
        <taxon>Handroanthus</taxon>
    </lineage>
</organism>
<accession>A0A2G9G4V4</accession>
<dbReference type="Proteomes" id="UP000231279">
    <property type="component" value="Unassembled WGS sequence"/>
</dbReference>
<comment type="caution">
    <text evidence="2">The sequence shown here is derived from an EMBL/GenBank/DDBJ whole genome shotgun (WGS) entry which is preliminary data.</text>
</comment>
<protein>
    <submittedName>
        <fullName evidence="2">Uncharacterized protein</fullName>
    </submittedName>
</protein>
<feature type="transmembrane region" description="Helical" evidence="1">
    <location>
        <begin position="93"/>
        <end position="112"/>
    </location>
</feature>
<keyword evidence="1" id="KW-0472">Membrane</keyword>
<keyword evidence="1" id="KW-1133">Transmembrane helix</keyword>
<dbReference type="EMBL" id="NKXS01007024">
    <property type="protein sequence ID" value="PIN00344.1"/>
    <property type="molecule type" value="Genomic_DNA"/>
</dbReference>
<name>A0A2G9G4V4_9LAMI</name>
<reference evidence="3" key="1">
    <citation type="journal article" date="2018" name="Gigascience">
        <title>Genome assembly of the Pink Ipe (Handroanthus impetiginosus, Bignoniaceae), a highly valued, ecologically keystone Neotropical timber forest tree.</title>
        <authorList>
            <person name="Silva-Junior O.B."/>
            <person name="Grattapaglia D."/>
            <person name="Novaes E."/>
            <person name="Collevatti R.G."/>
        </authorList>
    </citation>
    <scope>NUCLEOTIDE SEQUENCE [LARGE SCALE GENOMIC DNA]</scope>
    <source>
        <strain evidence="3">cv. UFG-1</strain>
    </source>
</reference>
<evidence type="ECO:0000313" key="3">
    <source>
        <dbReference type="Proteomes" id="UP000231279"/>
    </source>
</evidence>
<dbReference type="AlphaFoldDB" id="A0A2G9G4V4"/>